<dbReference type="Proteomes" id="UP000824055">
    <property type="component" value="Unassembled WGS sequence"/>
</dbReference>
<dbReference type="SUPFAM" id="SSF52540">
    <property type="entry name" value="P-loop containing nucleoside triphosphate hydrolases"/>
    <property type="match status" value="1"/>
</dbReference>
<dbReference type="InterPro" id="IPR027417">
    <property type="entry name" value="P-loop_NTPase"/>
</dbReference>
<dbReference type="PANTHER" id="PTHR23073">
    <property type="entry name" value="26S PROTEASOME REGULATORY SUBUNIT"/>
    <property type="match status" value="1"/>
</dbReference>
<proteinExistence type="inferred from homology"/>
<comment type="caution">
    <text evidence="5">The sequence shown here is derived from an EMBL/GenBank/DDBJ whole genome shotgun (WGS) entry which is preliminary data.</text>
</comment>
<reference evidence="5" key="2">
    <citation type="submission" date="2021-04" db="EMBL/GenBank/DDBJ databases">
        <authorList>
            <person name="Gilroy R."/>
        </authorList>
    </citation>
    <scope>NUCLEOTIDE SEQUENCE</scope>
    <source>
        <strain evidence="5">ChiHecec3B27-8219</strain>
    </source>
</reference>
<accession>A0A9D2FZ41</accession>
<dbReference type="EMBL" id="DXBE01000042">
    <property type="protein sequence ID" value="HIZ69346.1"/>
    <property type="molecule type" value="Genomic_DNA"/>
</dbReference>
<protein>
    <submittedName>
        <fullName evidence="5">ATP-binding protein</fullName>
    </submittedName>
</protein>
<organism evidence="5 6">
    <name type="scientific">Candidatus Prevotella avicola</name>
    <dbReference type="NCBI Taxonomy" id="2838738"/>
    <lineage>
        <taxon>Bacteria</taxon>
        <taxon>Pseudomonadati</taxon>
        <taxon>Bacteroidota</taxon>
        <taxon>Bacteroidia</taxon>
        <taxon>Bacteroidales</taxon>
        <taxon>Prevotellaceae</taxon>
        <taxon>Prevotella</taxon>
    </lineage>
</organism>
<feature type="domain" description="AAA+ ATPase" evidence="4">
    <location>
        <begin position="486"/>
        <end position="625"/>
    </location>
</feature>
<reference evidence="5" key="1">
    <citation type="journal article" date="2021" name="PeerJ">
        <title>Extensive microbial diversity within the chicken gut microbiome revealed by metagenomics and culture.</title>
        <authorList>
            <person name="Gilroy R."/>
            <person name="Ravi A."/>
            <person name="Getino M."/>
            <person name="Pursley I."/>
            <person name="Horton D.L."/>
            <person name="Alikhan N.F."/>
            <person name="Baker D."/>
            <person name="Gharbi K."/>
            <person name="Hall N."/>
            <person name="Watson M."/>
            <person name="Adriaenssens E.M."/>
            <person name="Foster-Nyarko E."/>
            <person name="Jarju S."/>
            <person name="Secka A."/>
            <person name="Antonio M."/>
            <person name="Oren A."/>
            <person name="Chaudhuri R.R."/>
            <person name="La Ragione R."/>
            <person name="Hildebrand F."/>
            <person name="Pallen M.J."/>
        </authorList>
    </citation>
    <scope>NUCLEOTIDE SEQUENCE</scope>
    <source>
        <strain evidence="5">ChiHecec3B27-8219</strain>
    </source>
</reference>
<dbReference type="GO" id="GO:0016887">
    <property type="term" value="F:ATP hydrolysis activity"/>
    <property type="evidence" value="ECO:0007669"/>
    <property type="project" value="InterPro"/>
</dbReference>
<dbReference type="Gene3D" id="3.40.50.300">
    <property type="entry name" value="P-loop containing nucleotide triphosphate hydrolases"/>
    <property type="match status" value="1"/>
</dbReference>
<evidence type="ECO:0000313" key="5">
    <source>
        <dbReference type="EMBL" id="HIZ69346.1"/>
    </source>
</evidence>
<dbReference type="InterPro" id="IPR050221">
    <property type="entry name" value="26S_Proteasome_ATPase"/>
</dbReference>
<evidence type="ECO:0000256" key="1">
    <source>
        <dbReference type="ARBA" id="ARBA00006914"/>
    </source>
</evidence>
<dbReference type="SMART" id="SM00382">
    <property type="entry name" value="AAA"/>
    <property type="match status" value="1"/>
</dbReference>
<name>A0A9D2FZ41_9BACT</name>
<dbReference type="GO" id="GO:0005524">
    <property type="term" value="F:ATP binding"/>
    <property type="evidence" value="ECO:0007669"/>
    <property type="project" value="UniProtKB-KW"/>
</dbReference>
<dbReference type="CDD" id="cd19481">
    <property type="entry name" value="RecA-like_protease"/>
    <property type="match status" value="1"/>
</dbReference>
<dbReference type="Pfam" id="PF00004">
    <property type="entry name" value="AAA"/>
    <property type="match status" value="1"/>
</dbReference>
<dbReference type="InterPro" id="IPR003959">
    <property type="entry name" value="ATPase_AAA_core"/>
</dbReference>
<gene>
    <name evidence="5" type="ORF">H9966_05595</name>
</gene>
<dbReference type="InterPro" id="IPR003593">
    <property type="entry name" value="AAA+_ATPase"/>
</dbReference>
<sequence length="702" mass="79594">MKDKERGEKDMERLSLTQHAKAAAGKLKNSKLKRLTTISASLDAIRETLSLDNREQAMMLVAILDRQCGQQSTDTDDLANYFGCSTLDVMEYVPALLSLQAKGFIESANGEEENIMKRQYELCEDVFNAIVEGREVKPIPPTASTEFDQFNFCAKASELIHSRSQEKQAMRKALSRIQALEKEHAGLDLVKTIQAKLPDISDRAFFYEMVNDFTKDGDGGKSGVNSTLEDLFDSVSVRINQKALLMKGTHPLMAAELVEAEDKDTLVLTDEAVKLLFGENANVYRSDRSGLDRYEFLAKVRDDIGNLPGEVEAVEKWKFIRGVRKLENKNPQLSAIANLLRLVENPQDRAIFYAVCYEAKDGDTLRFRQLSSFMPERDAFRETREFKANKHILQRHGLVEVCENGMFNDAALKLTPKGMELYFEEDAHFFENPINIKQLVSHEKVMPKRLFFEPNLQRQLSMLTESLREEHYAQLRGRLKEKGLPTGVAALLYGLPGTGKTESVWQLARQTGRDVLHVDISATKTCWFGESEKLIKEVFENYRRLCGQSKMKPILLFNEADAVFSKRKDANSSNVAQTENAIQNIILEEMERLDGILIATTNMADNLDKAFERRFLFKIRFDKPNLEAKSGIWLDKLPALREAEARQLASRFDFSGGEIDNVVRKATMEEILQGTAPTLEHLITLCEEERIEKGGQGIGFNK</sequence>
<evidence type="ECO:0000256" key="3">
    <source>
        <dbReference type="ARBA" id="ARBA00022840"/>
    </source>
</evidence>
<keyword evidence="2" id="KW-0547">Nucleotide-binding</keyword>
<evidence type="ECO:0000256" key="2">
    <source>
        <dbReference type="ARBA" id="ARBA00022741"/>
    </source>
</evidence>
<evidence type="ECO:0000313" key="6">
    <source>
        <dbReference type="Proteomes" id="UP000824055"/>
    </source>
</evidence>
<dbReference type="AlphaFoldDB" id="A0A9D2FZ41"/>
<evidence type="ECO:0000259" key="4">
    <source>
        <dbReference type="SMART" id="SM00382"/>
    </source>
</evidence>
<keyword evidence="3 5" id="KW-0067">ATP-binding</keyword>
<comment type="similarity">
    <text evidence="1">Belongs to the AAA ATPase family.</text>
</comment>